<dbReference type="InterPro" id="IPR002909">
    <property type="entry name" value="IPT_dom"/>
</dbReference>
<dbReference type="FunFam" id="1.10.510.10:FF:000667">
    <property type="entry name" value="Tyrosine-protein kinase receptor"/>
    <property type="match status" value="1"/>
</dbReference>
<dbReference type="GO" id="GO:0030182">
    <property type="term" value="P:neuron differentiation"/>
    <property type="evidence" value="ECO:0007669"/>
    <property type="project" value="TreeGrafter"/>
</dbReference>
<evidence type="ECO:0000256" key="6">
    <source>
        <dbReference type="ARBA" id="ARBA00022989"/>
    </source>
</evidence>
<accession>A0AAD3NF17</accession>
<evidence type="ECO:0000256" key="13">
    <source>
        <dbReference type="SAM" id="MobiDB-lite"/>
    </source>
</evidence>
<dbReference type="SMART" id="SM00423">
    <property type="entry name" value="PSI"/>
    <property type="match status" value="1"/>
</dbReference>
<dbReference type="PANTHER" id="PTHR24416">
    <property type="entry name" value="TYROSINE-PROTEIN KINASE RECEPTOR"/>
    <property type="match status" value="1"/>
</dbReference>
<dbReference type="Gene3D" id="2.130.10.10">
    <property type="entry name" value="YVTN repeat-like/Quinoprotein amine dehydrogenase"/>
    <property type="match status" value="1"/>
</dbReference>
<dbReference type="GO" id="GO:0031016">
    <property type="term" value="P:pancreas development"/>
    <property type="evidence" value="ECO:0007669"/>
    <property type="project" value="TreeGrafter"/>
</dbReference>
<dbReference type="SUPFAM" id="SSF81296">
    <property type="entry name" value="E set domains"/>
    <property type="match status" value="2"/>
</dbReference>
<dbReference type="CDD" id="cd01179">
    <property type="entry name" value="IPT_plexin_repeat2"/>
    <property type="match status" value="1"/>
</dbReference>
<dbReference type="Pfam" id="PF07714">
    <property type="entry name" value="PK_Tyr_Ser-Thr"/>
    <property type="match status" value="1"/>
</dbReference>
<dbReference type="InterPro" id="IPR002165">
    <property type="entry name" value="Plexin_repeat"/>
</dbReference>
<dbReference type="Gene3D" id="1.10.510.10">
    <property type="entry name" value="Transferase(Phosphotransferase) domain 1"/>
    <property type="match status" value="1"/>
</dbReference>
<dbReference type="EC" id="2.7.10.1" evidence="2"/>
<keyword evidence="4 12" id="KW-0547">Nucleotide-binding</keyword>
<dbReference type="InterPro" id="IPR008266">
    <property type="entry name" value="Tyr_kinase_AS"/>
</dbReference>
<dbReference type="Gene3D" id="3.30.200.20">
    <property type="entry name" value="Phosphorylase Kinase, domain 1"/>
    <property type="match status" value="1"/>
</dbReference>
<evidence type="ECO:0000256" key="14">
    <source>
        <dbReference type="SAM" id="Phobius"/>
    </source>
</evidence>
<dbReference type="InterPro" id="IPR015943">
    <property type="entry name" value="WD40/YVTN_repeat-like_dom_sf"/>
</dbReference>
<dbReference type="AlphaFoldDB" id="A0AAD3NF17"/>
<dbReference type="SUPFAM" id="SSF56112">
    <property type="entry name" value="Protein kinase-like (PK-like)"/>
    <property type="match status" value="1"/>
</dbReference>
<feature type="compositionally biased region" description="Basic and acidic residues" evidence="13">
    <location>
        <begin position="12"/>
        <end position="22"/>
    </location>
</feature>
<dbReference type="PROSITE" id="PS50011">
    <property type="entry name" value="PROTEIN_KINASE_DOM"/>
    <property type="match status" value="1"/>
</dbReference>
<dbReference type="InterPro" id="IPR050122">
    <property type="entry name" value="RTK"/>
</dbReference>
<keyword evidence="5 12" id="KW-0067">ATP-binding</keyword>
<dbReference type="PANTHER" id="PTHR24416:SF483">
    <property type="entry name" value="HEPATOCYTE GROWTH FACTOR RECEPTOR"/>
    <property type="match status" value="1"/>
</dbReference>
<evidence type="ECO:0000259" key="15">
    <source>
        <dbReference type="PROSITE" id="PS50011"/>
    </source>
</evidence>
<feature type="region of interest" description="Disordered" evidence="13">
    <location>
        <begin position="12"/>
        <end position="46"/>
    </location>
</feature>
<dbReference type="FunFam" id="3.30.200.20:FF:000188">
    <property type="entry name" value="Hepatocyte growth factor receptor"/>
    <property type="match status" value="1"/>
</dbReference>
<dbReference type="GO" id="GO:0005524">
    <property type="term" value="F:ATP binding"/>
    <property type="evidence" value="ECO:0007669"/>
    <property type="project" value="UniProtKB-UniRule"/>
</dbReference>
<evidence type="ECO:0000256" key="8">
    <source>
        <dbReference type="ARBA" id="ARBA00023137"/>
    </source>
</evidence>
<dbReference type="InterPro" id="IPR011009">
    <property type="entry name" value="Kinase-like_dom_sf"/>
</dbReference>
<keyword evidence="8" id="KW-0808">Transferase</keyword>
<reference evidence="16" key="1">
    <citation type="submission" date="2022-08" db="EMBL/GenBank/DDBJ databases">
        <title>Genome sequencing of akame (Lates japonicus).</title>
        <authorList>
            <person name="Hashiguchi Y."/>
            <person name="Takahashi H."/>
        </authorList>
    </citation>
    <scope>NUCLEOTIDE SEQUENCE</scope>
    <source>
        <strain evidence="16">Kochi</strain>
    </source>
</reference>
<dbReference type="InterPro" id="IPR020635">
    <property type="entry name" value="Tyr_kinase_cat_dom"/>
</dbReference>
<dbReference type="Gene3D" id="2.60.40.10">
    <property type="entry name" value="Immunoglobulins"/>
    <property type="match status" value="2"/>
</dbReference>
<dbReference type="InterPro" id="IPR017441">
    <property type="entry name" value="Protein_kinase_ATP_BS"/>
</dbReference>
<dbReference type="SUPFAM" id="SSF103575">
    <property type="entry name" value="Plexin repeat"/>
    <property type="match status" value="1"/>
</dbReference>
<evidence type="ECO:0000256" key="9">
    <source>
        <dbReference type="ARBA" id="ARBA00023170"/>
    </source>
</evidence>
<evidence type="ECO:0000256" key="5">
    <source>
        <dbReference type="ARBA" id="ARBA00022840"/>
    </source>
</evidence>
<dbReference type="Pfam" id="PF01833">
    <property type="entry name" value="TIG"/>
    <property type="match status" value="2"/>
</dbReference>
<feature type="non-terminal residue" evidence="16">
    <location>
        <position position="1"/>
    </location>
</feature>
<evidence type="ECO:0000256" key="1">
    <source>
        <dbReference type="ARBA" id="ARBA00004479"/>
    </source>
</evidence>
<evidence type="ECO:0000256" key="10">
    <source>
        <dbReference type="ARBA" id="ARBA00023180"/>
    </source>
</evidence>
<evidence type="ECO:0000313" key="16">
    <source>
        <dbReference type="EMBL" id="GLD73347.1"/>
    </source>
</evidence>
<feature type="binding site" evidence="12">
    <location>
        <position position="804"/>
    </location>
    <ligand>
        <name>ATP</name>
        <dbReference type="ChEBI" id="CHEBI:30616"/>
    </ligand>
</feature>
<dbReference type="InterPro" id="IPR000719">
    <property type="entry name" value="Prot_kinase_dom"/>
</dbReference>
<keyword evidence="10" id="KW-0325">Glycoprotein</keyword>
<dbReference type="PROSITE" id="PS00107">
    <property type="entry name" value="PROTEIN_KINASE_ATP"/>
    <property type="match status" value="1"/>
</dbReference>
<evidence type="ECO:0000256" key="2">
    <source>
        <dbReference type="ARBA" id="ARBA00011902"/>
    </source>
</evidence>
<protein>
    <recommendedName>
        <fullName evidence="2">receptor protein-tyrosine kinase</fullName>
        <ecNumber evidence="2">2.7.10.1</ecNumber>
    </recommendedName>
</protein>
<sequence length="962" mass="105144">MSSFYSRCLHLSDPEGSRHEQSHNPARRCSKSGAGAFGERGLNSREEVAEKERVIKGGKNVSKACSWREKNEVHLDYQRRGTAKEGKYRRWQTSLTRGWSTGTELTNTLVTYHRSTVHSTRSGSVPKTADGRHIQVLFSRFASPHANIRLDSRPVTSSVALLDANGSGGALLMATGNKITKVPLIGPGCGQLTTCTSCLLSSRVTDCGWCDGRCTRASQCPSSTWTQQHCTPVITKVFPTSGPIRGSTTLTICGHNFGFDKSERFKASLVTVEVAGAPCKLPRQDQANRWTEIQCSPVFSGNFTPSGHTVKVTTGNKVAKMEGFTFVEPVIHEIFPTFGPKSGDTMLTIRGAFLDTGNKQEVTVGKAVCKIQSLSSTMLTCKTPPNAVPSEQPVKLTVDSVVLLAPVLFTYNQDPIINSIQPSRSFVSGGCTVSAHGFFLQSGLQPQMVLTTGQDAEVFHVSCVCTRWRSSQAGYSHGSVGPDLRGRPLSGQAHLQGQQNIVELKGDRMDREALKCQVLTVSNHSCESLTVVGNTLECTVPTELQATTVKEVQVEIISRGRLLVKHQRAPDQTLSASSLLTCELAFRRKAFISGEAAGGDSIRHLGKVTLAQEQDYTGLIVGCVCVSLLLLLLGTLLMWRRNKHIDDLSEVWYDGRGHIQHLDRLANARSVSPTNEMVSHESVDYRTTLLEDQGTDRPETCRGAPPIYGGNGELLSPRLGVLGAGMGMGLGMEGELVSPLLMAPVHIDPSCLHPDLLTEVQHVVIAREQLLLHLNQVIGRGHFGCVFHGTLLEPDGQKQHCAVKSLNRITDLEEVSQFLKEGIIMKDFSHPNVLSLLGICLPPEGSPLVVLPYMKHGDLRNFIRDEAHNPTVKDLMGFGLQVARGMEYLASKKFVHRDLAARNCMLDESYTVKVADFGLARDVYDKEYYSVHNKRRSQAACQVDGVGESADAQVHHQVRRVV</sequence>
<feature type="domain" description="Protein kinase" evidence="15">
    <location>
        <begin position="772"/>
        <end position="962"/>
    </location>
</feature>
<keyword evidence="17" id="KW-1185">Reference proteome</keyword>
<gene>
    <name evidence="16" type="ORF">AKAME5_002467200</name>
</gene>
<dbReference type="InterPro" id="IPR016201">
    <property type="entry name" value="PSI"/>
</dbReference>
<keyword evidence="9 16" id="KW-0675">Receptor</keyword>
<keyword evidence="3 14" id="KW-0812">Transmembrane</keyword>
<evidence type="ECO:0000256" key="11">
    <source>
        <dbReference type="ARBA" id="ARBA00051243"/>
    </source>
</evidence>
<dbReference type="InterPro" id="IPR001245">
    <property type="entry name" value="Ser-Thr/Tyr_kinase_cat_dom"/>
</dbReference>
<dbReference type="Proteomes" id="UP001279410">
    <property type="component" value="Unassembled WGS sequence"/>
</dbReference>
<comment type="catalytic activity">
    <reaction evidence="11">
        <text>L-tyrosyl-[protein] + ATP = O-phospho-L-tyrosyl-[protein] + ADP + H(+)</text>
        <dbReference type="Rhea" id="RHEA:10596"/>
        <dbReference type="Rhea" id="RHEA-COMP:10136"/>
        <dbReference type="Rhea" id="RHEA-COMP:20101"/>
        <dbReference type="ChEBI" id="CHEBI:15378"/>
        <dbReference type="ChEBI" id="CHEBI:30616"/>
        <dbReference type="ChEBI" id="CHEBI:46858"/>
        <dbReference type="ChEBI" id="CHEBI:61978"/>
        <dbReference type="ChEBI" id="CHEBI:456216"/>
        <dbReference type="EC" id="2.7.10.1"/>
    </reaction>
</comment>
<dbReference type="PROSITE" id="PS00109">
    <property type="entry name" value="PROTEIN_KINASE_TYR"/>
    <property type="match status" value="1"/>
</dbReference>
<keyword evidence="8" id="KW-0829">Tyrosine-protein kinase</keyword>
<dbReference type="EMBL" id="BRZM01001532">
    <property type="protein sequence ID" value="GLD73347.1"/>
    <property type="molecule type" value="Genomic_DNA"/>
</dbReference>
<keyword evidence="6 14" id="KW-1133">Transmembrane helix</keyword>
<dbReference type="GO" id="GO:0043235">
    <property type="term" value="C:receptor complex"/>
    <property type="evidence" value="ECO:0007669"/>
    <property type="project" value="TreeGrafter"/>
</dbReference>
<evidence type="ECO:0000256" key="7">
    <source>
        <dbReference type="ARBA" id="ARBA00023136"/>
    </source>
</evidence>
<dbReference type="GO" id="GO:0009925">
    <property type="term" value="C:basal plasma membrane"/>
    <property type="evidence" value="ECO:0007669"/>
    <property type="project" value="TreeGrafter"/>
</dbReference>
<dbReference type="SMART" id="SM00219">
    <property type="entry name" value="TyrKc"/>
    <property type="match status" value="1"/>
</dbReference>
<organism evidence="16 17">
    <name type="scientific">Lates japonicus</name>
    <name type="common">Japanese lates</name>
    <dbReference type="NCBI Taxonomy" id="270547"/>
    <lineage>
        <taxon>Eukaryota</taxon>
        <taxon>Metazoa</taxon>
        <taxon>Chordata</taxon>
        <taxon>Craniata</taxon>
        <taxon>Vertebrata</taxon>
        <taxon>Euteleostomi</taxon>
        <taxon>Actinopterygii</taxon>
        <taxon>Neopterygii</taxon>
        <taxon>Teleostei</taxon>
        <taxon>Neoteleostei</taxon>
        <taxon>Acanthomorphata</taxon>
        <taxon>Carangaria</taxon>
        <taxon>Carangaria incertae sedis</taxon>
        <taxon>Centropomidae</taxon>
        <taxon>Lates</taxon>
    </lineage>
</organism>
<dbReference type="InterPro" id="IPR014756">
    <property type="entry name" value="Ig_E-set"/>
</dbReference>
<dbReference type="GO" id="GO:0001889">
    <property type="term" value="P:liver development"/>
    <property type="evidence" value="ECO:0007669"/>
    <property type="project" value="TreeGrafter"/>
</dbReference>
<dbReference type="GO" id="GO:0005008">
    <property type="term" value="F:hepatocyte growth factor receptor activity"/>
    <property type="evidence" value="ECO:0007669"/>
    <property type="project" value="TreeGrafter"/>
</dbReference>
<feature type="transmembrane region" description="Helical" evidence="14">
    <location>
        <begin position="616"/>
        <end position="639"/>
    </location>
</feature>
<keyword evidence="8" id="KW-0418">Kinase</keyword>
<dbReference type="FunFam" id="2.60.40.10:FF:000213">
    <property type="entry name" value="Hepatocyte growth factor receptor"/>
    <property type="match status" value="1"/>
</dbReference>
<evidence type="ECO:0000256" key="4">
    <source>
        <dbReference type="ARBA" id="ARBA00022741"/>
    </source>
</evidence>
<dbReference type="SMART" id="SM00429">
    <property type="entry name" value="IPT"/>
    <property type="match status" value="3"/>
</dbReference>
<comment type="caution">
    <text evidence="16">The sequence shown here is derived from an EMBL/GenBank/DDBJ whole genome shotgun (WGS) entry which is preliminary data.</text>
</comment>
<comment type="subcellular location">
    <subcellularLocation>
        <location evidence="1">Membrane</location>
        <topology evidence="1">Single-pass type I membrane protein</topology>
    </subcellularLocation>
</comment>
<evidence type="ECO:0000313" key="17">
    <source>
        <dbReference type="Proteomes" id="UP001279410"/>
    </source>
</evidence>
<keyword evidence="7 14" id="KW-0472">Membrane</keyword>
<evidence type="ECO:0000256" key="12">
    <source>
        <dbReference type="PROSITE-ProRule" id="PRU10141"/>
    </source>
</evidence>
<evidence type="ECO:0000256" key="3">
    <source>
        <dbReference type="ARBA" id="ARBA00022692"/>
    </source>
</evidence>
<dbReference type="Pfam" id="PF01437">
    <property type="entry name" value="PSI"/>
    <property type="match status" value="1"/>
</dbReference>
<dbReference type="InterPro" id="IPR013783">
    <property type="entry name" value="Ig-like_fold"/>
</dbReference>
<proteinExistence type="predicted"/>
<dbReference type="PRINTS" id="PR00109">
    <property type="entry name" value="TYRKINASE"/>
</dbReference>
<name>A0AAD3NF17_LATJO</name>